<dbReference type="EMBL" id="JARBHB010000006">
    <property type="protein sequence ID" value="KAJ8880384.1"/>
    <property type="molecule type" value="Genomic_DNA"/>
</dbReference>
<feature type="region of interest" description="Disordered" evidence="1">
    <location>
        <begin position="131"/>
        <end position="151"/>
    </location>
</feature>
<evidence type="ECO:0000313" key="3">
    <source>
        <dbReference type="Proteomes" id="UP001159363"/>
    </source>
</evidence>
<feature type="region of interest" description="Disordered" evidence="1">
    <location>
        <begin position="475"/>
        <end position="501"/>
    </location>
</feature>
<sequence length="681" mass="75265">MDSEQQCRTVSSDFVIIGFPGLPPTMVANFKDAFASKAVQVDMPGSVVTLDRGKLPTPSGAPSWQARDRPPVAGRQSEWMGRLPTRDKPRQPGFISAVTPRAQAYKHASQKEAAGRKVRAWSEVSTEQRWNERCGNGNGKLPEKNPSEQADSSRAILACENPGSGPAGNRTRFSLVGGEVAPGFSHVGIVPDDADGRRVLPGGLPFPPPLHSGAAPYTPRLTLIGSQDLAIKSRQNDFSHFLVSHEIKETSGEGFVCTFVIGGRRSEFCHEIKETSGEGFVCTFVIGGRRSEFCTTILSTPVSNLCFAEHRASVKEKQLIPKSVNYFHLCSDLRVSANKNGLDSPVARPTSREKQQLINGLQKRRPEHIRHQVLSMSLPLPAYVLTATLTGTFCKVGNDAIIPLRHFTDCWKVLKAREQTKDERLNGYDQDAHSPPPPHPLTHHLNVSGDRQLARIMPLRLLRMLLDHLAPENGAARRGEFSSRSTVGRLRQQHHPSRLLADSQRSSVRSRLWAVERSLSVREFAKCKGSSLVKAEDMREDVRRRWKADAHRRLVLRSGPNSDKSLNLATRRAPFLAARCRLVLLRLKSGESAYACYGRTDVASRACAVVVCGCHVTRACYRARVNQDGRHFGYIVNVSRTIGSKQTGECIFAKKEMPDCEPSTVFVSALTCHELGKESLR</sequence>
<comment type="caution">
    <text evidence="2">The sequence shown here is derived from an EMBL/GenBank/DDBJ whole genome shotgun (WGS) entry which is preliminary data.</text>
</comment>
<dbReference type="Proteomes" id="UP001159363">
    <property type="component" value="Chromosome 5"/>
</dbReference>
<organism evidence="2 3">
    <name type="scientific">Dryococelus australis</name>
    <dbReference type="NCBI Taxonomy" id="614101"/>
    <lineage>
        <taxon>Eukaryota</taxon>
        <taxon>Metazoa</taxon>
        <taxon>Ecdysozoa</taxon>
        <taxon>Arthropoda</taxon>
        <taxon>Hexapoda</taxon>
        <taxon>Insecta</taxon>
        <taxon>Pterygota</taxon>
        <taxon>Neoptera</taxon>
        <taxon>Polyneoptera</taxon>
        <taxon>Phasmatodea</taxon>
        <taxon>Verophasmatodea</taxon>
        <taxon>Anareolatae</taxon>
        <taxon>Phasmatidae</taxon>
        <taxon>Eurycanthinae</taxon>
        <taxon>Dryococelus</taxon>
    </lineage>
</organism>
<feature type="region of interest" description="Disordered" evidence="1">
    <location>
        <begin position="50"/>
        <end position="92"/>
    </location>
</feature>
<name>A0ABQ9H7U5_9NEOP</name>
<proteinExistence type="predicted"/>
<evidence type="ECO:0000313" key="2">
    <source>
        <dbReference type="EMBL" id="KAJ8880384.1"/>
    </source>
</evidence>
<protein>
    <submittedName>
        <fullName evidence="2">Uncharacterized protein</fullName>
    </submittedName>
</protein>
<keyword evidence="3" id="KW-1185">Reference proteome</keyword>
<evidence type="ECO:0000256" key="1">
    <source>
        <dbReference type="SAM" id="MobiDB-lite"/>
    </source>
</evidence>
<gene>
    <name evidence="2" type="ORF">PR048_016853</name>
</gene>
<reference evidence="2 3" key="1">
    <citation type="submission" date="2023-02" db="EMBL/GenBank/DDBJ databases">
        <title>LHISI_Scaffold_Assembly.</title>
        <authorList>
            <person name="Stuart O.P."/>
            <person name="Cleave R."/>
            <person name="Magrath M.J.L."/>
            <person name="Mikheyev A.S."/>
        </authorList>
    </citation>
    <scope>NUCLEOTIDE SEQUENCE [LARGE SCALE GENOMIC DNA]</scope>
    <source>
        <strain evidence="2">Daus_M_001</strain>
        <tissue evidence="2">Leg muscle</tissue>
    </source>
</reference>
<accession>A0ABQ9H7U5</accession>